<comment type="caution">
    <text evidence="8">The sequence shown here is derived from an EMBL/GenBank/DDBJ whole genome shotgun (WGS) entry which is preliminary data.</text>
</comment>
<dbReference type="PRINTS" id="PR00508">
    <property type="entry name" value="S21N4MTFRASE"/>
</dbReference>
<dbReference type="GO" id="GO:0003677">
    <property type="term" value="F:DNA binding"/>
    <property type="evidence" value="ECO:0007669"/>
    <property type="project" value="InterPro"/>
</dbReference>
<evidence type="ECO:0000256" key="5">
    <source>
        <dbReference type="ARBA" id="ARBA00022747"/>
    </source>
</evidence>
<evidence type="ECO:0000256" key="3">
    <source>
        <dbReference type="ARBA" id="ARBA00022679"/>
    </source>
</evidence>
<dbReference type="RefSeq" id="WP_146936523.1">
    <property type="nucleotide sequence ID" value="NZ_BJXW01000011.1"/>
</dbReference>
<proteinExistence type="inferred from homology"/>
<feature type="domain" description="DNA methylase N-4/N-6" evidence="7">
    <location>
        <begin position="386"/>
        <end position="588"/>
    </location>
</feature>
<evidence type="ECO:0000313" key="9">
    <source>
        <dbReference type="Proteomes" id="UP000321491"/>
    </source>
</evidence>
<evidence type="ECO:0000259" key="7">
    <source>
        <dbReference type="Pfam" id="PF01555"/>
    </source>
</evidence>
<dbReference type="OrthoDB" id="9813719at2"/>
<dbReference type="PANTHER" id="PTHR10629:SF52">
    <property type="entry name" value="DNA (CYTOSINE-5)-METHYLTRANSFERASE 1"/>
    <property type="match status" value="1"/>
</dbReference>
<name>A0A511UW58_9BACI</name>
<reference evidence="8 9" key="1">
    <citation type="submission" date="2019-07" db="EMBL/GenBank/DDBJ databases">
        <title>Whole genome shotgun sequence of Cerasibacillus quisquiliarum NBRC 102429.</title>
        <authorList>
            <person name="Hosoyama A."/>
            <person name="Uohara A."/>
            <person name="Ohji S."/>
            <person name="Ichikawa N."/>
        </authorList>
    </citation>
    <scope>NUCLEOTIDE SEQUENCE [LARGE SCALE GENOMIC DNA]</scope>
    <source>
        <strain evidence="8 9">NBRC 102429</strain>
    </source>
</reference>
<evidence type="ECO:0000256" key="4">
    <source>
        <dbReference type="ARBA" id="ARBA00022691"/>
    </source>
</evidence>
<dbReference type="GO" id="GO:0032259">
    <property type="term" value="P:methylation"/>
    <property type="evidence" value="ECO:0007669"/>
    <property type="project" value="UniProtKB-KW"/>
</dbReference>
<dbReference type="Gene3D" id="3.90.120.10">
    <property type="entry name" value="DNA Methylase, subunit A, domain 2"/>
    <property type="match status" value="1"/>
</dbReference>
<protein>
    <recommendedName>
        <fullName evidence="1">DNA (cytosine-5-)-methyltransferase</fullName>
        <ecNumber evidence="1">2.1.1.37</ecNumber>
    </recommendedName>
</protein>
<evidence type="ECO:0000256" key="1">
    <source>
        <dbReference type="ARBA" id="ARBA00011975"/>
    </source>
</evidence>
<evidence type="ECO:0000256" key="2">
    <source>
        <dbReference type="ARBA" id="ARBA00022603"/>
    </source>
</evidence>
<dbReference type="GO" id="GO:0008170">
    <property type="term" value="F:N-methyltransferase activity"/>
    <property type="evidence" value="ECO:0007669"/>
    <property type="project" value="InterPro"/>
</dbReference>
<dbReference type="InterPro" id="IPR018117">
    <property type="entry name" value="C5_DNA_meth_AS"/>
</dbReference>
<accession>A0A511UW58</accession>
<keyword evidence="3 6" id="KW-0808">Transferase</keyword>
<keyword evidence="9" id="KW-1185">Reference proteome</keyword>
<dbReference type="InterPro" id="IPR002941">
    <property type="entry name" value="DNA_methylase_N4/N6"/>
</dbReference>
<dbReference type="Gene3D" id="3.40.50.150">
    <property type="entry name" value="Vaccinia Virus protein VP39"/>
    <property type="match status" value="2"/>
</dbReference>
<feature type="active site" evidence="6">
    <location>
        <position position="82"/>
    </location>
</feature>
<dbReference type="EMBL" id="BJXW01000011">
    <property type="protein sequence ID" value="GEN30855.1"/>
    <property type="molecule type" value="Genomic_DNA"/>
</dbReference>
<dbReference type="Pfam" id="PF00145">
    <property type="entry name" value="DNA_methylase"/>
    <property type="match status" value="1"/>
</dbReference>
<keyword evidence="2 6" id="KW-0489">Methyltransferase</keyword>
<dbReference type="SUPFAM" id="SSF53335">
    <property type="entry name" value="S-adenosyl-L-methionine-dependent methyltransferases"/>
    <property type="match status" value="2"/>
</dbReference>
<dbReference type="GO" id="GO:0003886">
    <property type="term" value="F:DNA (cytosine-5-)-methyltransferase activity"/>
    <property type="evidence" value="ECO:0007669"/>
    <property type="project" value="UniProtKB-EC"/>
</dbReference>
<dbReference type="GO" id="GO:0009307">
    <property type="term" value="P:DNA restriction-modification system"/>
    <property type="evidence" value="ECO:0007669"/>
    <property type="project" value="UniProtKB-KW"/>
</dbReference>
<dbReference type="NCBIfam" id="TIGR00675">
    <property type="entry name" value="dcm"/>
    <property type="match status" value="1"/>
</dbReference>
<dbReference type="AlphaFoldDB" id="A0A511UW58"/>
<dbReference type="PROSITE" id="PS00094">
    <property type="entry name" value="C5_MTASE_1"/>
    <property type="match status" value="1"/>
</dbReference>
<keyword evidence="4 6" id="KW-0949">S-adenosyl-L-methionine</keyword>
<sequence>MSYRILDLFSGAGGFSLGLDQLEVYKTVIATDFNKAALETFKKNFPDTETILGDITCKETKKKIIEKAKELNVNMVIGGPPCQGFSNKGKKLGLKDPRNFLFLEFYEIVKAVNPDIFVMENVKTMITAADGYFINEITRLFEELDYLVSYSVLNSYDYGVPQKRERAFVIGSRKAVFNFEKMKYSRIRYSVRDAISDLSYLESGEGSFESKYKLKATSQYQKESRLNAKKLYNHVATSHTNETLFKLSLIPPEKGKEYLPENLRGKQKFKTTWGRLEWDQPSPTIDTRFDTPSNGKNTHPELNRAITPREAARIQSFPDKFIFYGNRTSINTQIGNAVPPKMAKAIGESIINQFEKKQLFESNNATLYNDDAYDRIRVLQKEKIIVDHIITDPPFAISQKNNFNTMKNPRKGVYFGDWDNSFDLYTWIGEYEKILDKNGSFIVFCSYRYISFIIEEMESNNLIVKDVIRWNKTNPMPRNINRRYVQDTEFAIWAVKKNAKWVFNKPKDVPYLRTGFDFPVVSGKEKTDHPTQKSLQLMKEIVRIHTKENQLIMDPFMGSGTTGVAALELNRRFIGIEINQDYFEIAKKRIKTTTKYKQISLI</sequence>
<gene>
    <name evidence="8" type="ORF">CQU01_10930</name>
</gene>
<dbReference type="Pfam" id="PF01555">
    <property type="entry name" value="N6_N4_Mtase"/>
    <property type="match status" value="1"/>
</dbReference>
<dbReference type="PANTHER" id="PTHR10629">
    <property type="entry name" value="CYTOSINE-SPECIFIC METHYLTRANSFERASE"/>
    <property type="match status" value="1"/>
</dbReference>
<dbReference type="PROSITE" id="PS00095">
    <property type="entry name" value="C5_MTASE_2"/>
    <property type="match status" value="1"/>
</dbReference>
<organism evidence="8 9">
    <name type="scientific">Cerasibacillus quisquiliarum</name>
    <dbReference type="NCBI Taxonomy" id="227865"/>
    <lineage>
        <taxon>Bacteria</taxon>
        <taxon>Bacillati</taxon>
        <taxon>Bacillota</taxon>
        <taxon>Bacilli</taxon>
        <taxon>Bacillales</taxon>
        <taxon>Bacillaceae</taxon>
        <taxon>Cerasibacillus</taxon>
    </lineage>
</organism>
<dbReference type="GO" id="GO:0044027">
    <property type="term" value="P:negative regulation of gene expression via chromosomal CpG island methylation"/>
    <property type="evidence" value="ECO:0007669"/>
    <property type="project" value="TreeGrafter"/>
</dbReference>
<keyword evidence="5" id="KW-0680">Restriction system</keyword>
<evidence type="ECO:0000313" key="8">
    <source>
        <dbReference type="EMBL" id="GEN30855.1"/>
    </source>
</evidence>
<dbReference type="InterPro" id="IPR001525">
    <property type="entry name" value="C5_MeTfrase"/>
</dbReference>
<dbReference type="EC" id="2.1.1.37" evidence="1"/>
<dbReference type="InterPro" id="IPR050390">
    <property type="entry name" value="C5-Methyltransferase"/>
</dbReference>
<dbReference type="PROSITE" id="PS51679">
    <property type="entry name" value="SAM_MT_C5"/>
    <property type="match status" value="1"/>
</dbReference>
<dbReference type="Proteomes" id="UP000321491">
    <property type="component" value="Unassembled WGS sequence"/>
</dbReference>
<dbReference type="InterPro" id="IPR029063">
    <property type="entry name" value="SAM-dependent_MTases_sf"/>
</dbReference>
<dbReference type="InterPro" id="IPR001091">
    <property type="entry name" value="RM_Methyltransferase"/>
</dbReference>
<evidence type="ECO:0000256" key="6">
    <source>
        <dbReference type="PROSITE-ProRule" id="PRU01016"/>
    </source>
</evidence>
<comment type="similarity">
    <text evidence="6">Belongs to the class I-like SAM-binding methyltransferase superfamily. C5-methyltransferase family.</text>
</comment>
<dbReference type="InterPro" id="IPR031303">
    <property type="entry name" value="C5_meth_CS"/>
</dbReference>